<feature type="region of interest" description="Disordered" evidence="1">
    <location>
        <begin position="150"/>
        <end position="178"/>
    </location>
</feature>
<comment type="caution">
    <text evidence="3">The sequence shown here is derived from an EMBL/GenBank/DDBJ whole genome shotgun (WGS) entry which is preliminary data.</text>
</comment>
<proteinExistence type="predicted"/>
<dbReference type="GO" id="GO:0003677">
    <property type="term" value="F:DNA binding"/>
    <property type="evidence" value="ECO:0007669"/>
    <property type="project" value="InterPro"/>
</dbReference>
<keyword evidence="3" id="KW-0547">Nucleotide-binding</keyword>
<dbReference type="GO" id="GO:0005829">
    <property type="term" value="C:cytosol"/>
    <property type="evidence" value="ECO:0007669"/>
    <property type="project" value="TreeGrafter"/>
</dbReference>
<organism evidence="3 6">
    <name type="scientific">Streptomyces acidiscabies</name>
    <dbReference type="NCBI Taxonomy" id="42234"/>
    <lineage>
        <taxon>Bacteria</taxon>
        <taxon>Bacillati</taxon>
        <taxon>Actinomycetota</taxon>
        <taxon>Actinomycetes</taxon>
        <taxon>Kitasatosporales</taxon>
        <taxon>Streptomycetaceae</taxon>
        <taxon>Streptomyces</taxon>
    </lineage>
</organism>
<keyword evidence="3" id="KW-0378">Hydrolase</keyword>
<dbReference type="InterPro" id="IPR027417">
    <property type="entry name" value="P-loop_NTPase"/>
</dbReference>
<dbReference type="Proteomes" id="UP001272987">
    <property type="component" value="Unassembled WGS sequence"/>
</dbReference>
<keyword evidence="3" id="KW-0347">Helicase</keyword>
<reference evidence="3 5" key="1">
    <citation type="journal article" date="2023" name="Microb. Genom.">
        <title>Mesoterricola silvestris gen. nov., sp. nov., Mesoterricola sediminis sp. nov., Geothrix oryzae sp. nov., Geothrix edaphica sp. nov., Geothrix rubra sp. nov., and Geothrix limicola sp. nov., six novel members of Acidobacteriota isolated from soils.</title>
        <authorList>
            <person name="Weisberg A.J."/>
            <person name="Pearce E."/>
            <person name="Kramer C.G."/>
            <person name="Chang J.H."/>
            <person name="Clarke C.R."/>
        </authorList>
    </citation>
    <scope>NUCLEOTIDE SEQUENCE</scope>
    <source>
        <strain evidence="4 5">NB05-1H</strain>
        <strain evidence="3">NRRL_B-16521</strain>
    </source>
</reference>
<keyword evidence="3" id="KW-0067">ATP-binding</keyword>
<dbReference type="Pfam" id="PF04851">
    <property type="entry name" value="ResIII"/>
    <property type="match status" value="1"/>
</dbReference>
<dbReference type="GeneID" id="69812525"/>
<gene>
    <name evidence="3" type="ORF">PV399_32510</name>
    <name evidence="4" type="ORF">PV666_34505</name>
</gene>
<dbReference type="AlphaFoldDB" id="A0AAP6BGW1"/>
<keyword evidence="5" id="KW-1185">Reference proteome</keyword>
<dbReference type="Proteomes" id="UP001282288">
    <property type="component" value="Unassembled WGS sequence"/>
</dbReference>
<dbReference type="RefSeq" id="WP_078480674.1">
    <property type="nucleotide sequence ID" value="NZ_CP122369.1"/>
</dbReference>
<dbReference type="InterPro" id="IPR050742">
    <property type="entry name" value="Helicase_Restrict-Modif_Enz"/>
</dbReference>
<dbReference type="Gene3D" id="3.40.50.300">
    <property type="entry name" value="P-loop containing nucleotide triphosphate hydrolases"/>
    <property type="match status" value="1"/>
</dbReference>
<dbReference type="GO" id="GO:0016787">
    <property type="term" value="F:hydrolase activity"/>
    <property type="evidence" value="ECO:0007669"/>
    <property type="project" value="InterPro"/>
</dbReference>
<dbReference type="GO" id="GO:0005524">
    <property type="term" value="F:ATP binding"/>
    <property type="evidence" value="ECO:0007669"/>
    <property type="project" value="InterPro"/>
</dbReference>
<feature type="domain" description="Helicase/UvrB N-terminal" evidence="2">
    <location>
        <begin position="12"/>
        <end position="90"/>
    </location>
</feature>
<sequence length="178" mass="19044">MRTPLLLHTPPELRPHQREATEQALKVLAGSSRTTVVLPCGTGKTLVGAEVAHHVAATQENRRLVVLPALDLTHQTMQEWTRFLGRPAMGRIVAVCSDREVLNAKRGHYLKPPVDTAVTVDPIRLAQLGTTAGPTTIACTYASLGVLSEAHSPHSESTGASTKDPSETKGGIHKNSPK</sequence>
<dbReference type="EMBL" id="JARAWP010000024">
    <property type="protein sequence ID" value="MDX3022954.1"/>
    <property type="molecule type" value="Genomic_DNA"/>
</dbReference>
<evidence type="ECO:0000313" key="5">
    <source>
        <dbReference type="Proteomes" id="UP001272987"/>
    </source>
</evidence>
<evidence type="ECO:0000313" key="3">
    <source>
        <dbReference type="EMBL" id="MDX2964405.1"/>
    </source>
</evidence>
<evidence type="ECO:0000313" key="6">
    <source>
        <dbReference type="Proteomes" id="UP001282288"/>
    </source>
</evidence>
<evidence type="ECO:0000256" key="1">
    <source>
        <dbReference type="SAM" id="MobiDB-lite"/>
    </source>
</evidence>
<evidence type="ECO:0000313" key="4">
    <source>
        <dbReference type="EMBL" id="MDX3022954.1"/>
    </source>
</evidence>
<dbReference type="PANTHER" id="PTHR47396">
    <property type="entry name" value="TYPE I RESTRICTION ENZYME ECOKI R PROTEIN"/>
    <property type="match status" value="1"/>
</dbReference>
<accession>A0AAP6BGW1</accession>
<evidence type="ECO:0000259" key="2">
    <source>
        <dbReference type="Pfam" id="PF04851"/>
    </source>
</evidence>
<dbReference type="SUPFAM" id="SSF52540">
    <property type="entry name" value="P-loop containing nucleoside triphosphate hydrolases"/>
    <property type="match status" value="1"/>
</dbReference>
<name>A0AAP6BGW1_9ACTN</name>
<dbReference type="PANTHER" id="PTHR47396:SF1">
    <property type="entry name" value="ATP-DEPENDENT HELICASE IRC3-RELATED"/>
    <property type="match status" value="1"/>
</dbReference>
<dbReference type="InterPro" id="IPR006935">
    <property type="entry name" value="Helicase/UvrB_N"/>
</dbReference>
<dbReference type="GO" id="GO:0004386">
    <property type="term" value="F:helicase activity"/>
    <property type="evidence" value="ECO:0007669"/>
    <property type="project" value="UniProtKB-KW"/>
</dbReference>
<dbReference type="EMBL" id="JARAWC010000030">
    <property type="protein sequence ID" value="MDX2964405.1"/>
    <property type="molecule type" value="Genomic_DNA"/>
</dbReference>
<protein>
    <submittedName>
        <fullName evidence="3">DEAD/DEAH box helicase family protein</fullName>
    </submittedName>
</protein>